<protein>
    <submittedName>
        <fullName evidence="1">Uncharacterized protein</fullName>
    </submittedName>
</protein>
<dbReference type="EMBL" id="PTJA01000012">
    <property type="protein sequence ID" value="PPK78870.1"/>
    <property type="molecule type" value="Genomic_DNA"/>
</dbReference>
<gene>
    <name evidence="1" type="ORF">BXY41_11229</name>
</gene>
<reference evidence="1 2" key="1">
    <citation type="submission" date="2018-02" db="EMBL/GenBank/DDBJ databases">
        <title>Genomic Encyclopedia of Archaeal and Bacterial Type Strains, Phase II (KMG-II): from individual species to whole genera.</title>
        <authorList>
            <person name="Goeker M."/>
        </authorList>
    </citation>
    <scope>NUCLEOTIDE SEQUENCE [LARGE SCALE GENOMIC DNA]</scope>
    <source>
        <strain evidence="1 2">DSM 3808</strain>
    </source>
</reference>
<accession>A0A2S6HN20</accession>
<proteinExistence type="predicted"/>
<comment type="caution">
    <text evidence="1">The sequence shown here is derived from an EMBL/GenBank/DDBJ whole genome shotgun (WGS) entry which is preliminary data.</text>
</comment>
<sequence>MNVSDIWGEKHEKACRDTTVKNVLISGFINALK</sequence>
<evidence type="ECO:0000313" key="1">
    <source>
        <dbReference type="EMBL" id="PPK78870.1"/>
    </source>
</evidence>
<name>A0A2S6HN20_9FIRM</name>
<dbReference type="Proteomes" id="UP000237749">
    <property type="component" value="Unassembled WGS sequence"/>
</dbReference>
<organism evidence="1 2">
    <name type="scientific">Lacrimispora xylanisolvens</name>
    <dbReference type="NCBI Taxonomy" id="384636"/>
    <lineage>
        <taxon>Bacteria</taxon>
        <taxon>Bacillati</taxon>
        <taxon>Bacillota</taxon>
        <taxon>Clostridia</taxon>
        <taxon>Lachnospirales</taxon>
        <taxon>Lachnospiraceae</taxon>
        <taxon>Lacrimispora</taxon>
    </lineage>
</organism>
<dbReference type="AlphaFoldDB" id="A0A2S6HN20"/>
<evidence type="ECO:0000313" key="2">
    <source>
        <dbReference type="Proteomes" id="UP000237749"/>
    </source>
</evidence>
<keyword evidence="2" id="KW-1185">Reference proteome</keyword>